<dbReference type="EMBL" id="ASGZ01000068">
    <property type="protein sequence ID" value="ESP86959.1"/>
    <property type="molecule type" value="Genomic_DNA"/>
</dbReference>
<dbReference type="OrthoDB" id="280630at2157"/>
<dbReference type="GO" id="GO:0016853">
    <property type="term" value="F:isomerase activity"/>
    <property type="evidence" value="ECO:0007669"/>
    <property type="project" value="UniProtKB-KW"/>
</dbReference>
<dbReference type="Gene3D" id="1.50.10.10">
    <property type="match status" value="1"/>
</dbReference>
<dbReference type="InterPro" id="IPR012341">
    <property type="entry name" value="6hp_glycosidase-like_sf"/>
</dbReference>
<dbReference type="eggNOG" id="arCOG08960">
    <property type="taxonomic scope" value="Archaea"/>
</dbReference>
<dbReference type="InterPro" id="IPR010819">
    <property type="entry name" value="AGE/CE"/>
</dbReference>
<accession>V4HGM7</accession>
<reference evidence="3 4" key="1">
    <citation type="journal article" date="2013" name="Genome Announc.">
        <title>Draft Genome Sequence of 'Candidatus Halobonum tyrrellensis' Strain G22, Isolated from the Hypersaline Waters of Lake Tyrrell, Australia.</title>
        <authorList>
            <person name="Ugalde J.A."/>
            <person name="Narasingarao P."/>
            <person name="Kuo S."/>
            <person name="Podell S."/>
            <person name="Allen E.E."/>
        </authorList>
    </citation>
    <scope>NUCLEOTIDE SEQUENCE [LARGE SCALE GENOMIC DNA]</scope>
    <source>
        <strain evidence="3 4">G22</strain>
    </source>
</reference>
<evidence type="ECO:0000313" key="4">
    <source>
        <dbReference type="Proteomes" id="UP000017840"/>
    </source>
</evidence>
<gene>
    <name evidence="3" type="ORF">K933_16902</name>
</gene>
<dbReference type="SUPFAM" id="SSF48208">
    <property type="entry name" value="Six-hairpin glycosidases"/>
    <property type="match status" value="1"/>
</dbReference>
<comment type="similarity">
    <text evidence="1">Belongs to the N-acylglucosamine 2-epimerase family.</text>
</comment>
<organism evidence="3 4">
    <name type="scientific">Candidatus Halobonum tyrrellensis G22</name>
    <dbReference type="NCBI Taxonomy" id="1324957"/>
    <lineage>
        <taxon>Archaea</taxon>
        <taxon>Methanobacteriati</taxon>
        <taxon>Methanobacteriota</taxon>
        <taxon>Stenosarchaea group</taxon>
        <taxon>Halobacteria</taxon>
        <taxon>Halobacteriales</taxon>
        <taxon>Haloferacaceae</taxon>
        <taxon>Candidatus Halobonum</taxon>
    </lineage>
</organism>
<keyword evidence="4" id="KW-1185">Reference proteome</keyword>
<dbReference type="InterPro" id="IPR008928">
    <property type="entry name" value="6-hairpin_glycosidase_sf"/>
</dbReference>
<name>V4HGM7_9EURY</name>
<dbReference type="PANTHER" id="PTHR15108">
    <property type="entry name" value="N-ACYLGLUCOSAMINE-2-EPIMERASE"/>
    <property type="match status" value="1"/>
</dbReference>
<evidence type="ECO:0000256" key="2">
    <source>
        <dbReference type="ARBA" id="ARBA00023235"/>
    </source>
</evidence>
<dbReference type="AlphaFoldDB" id="V4HGM7"/>
<keyword evidence="2" id="KW-0413">Isomerase</keyword>
<protein>
    <submittedName>
        <fullName evidence="3">N-acyl-D-glucosamine 2-epimerase</fullName>
    </submittedName>
</protein>
<evidence type="ECO:0000313" key="3">
    <source>
        <dbReference type="EMBL" id="ESP86959.1"/>
    </source>
</evidence>
<dbReference type="Pfam" id="PF07221">
    <property type="entry name" value="GlcNAc_2-epim"/>
    <property type="match status" value="1"/>
</dbReference>
<dbReference type="GO" id="GO:0005975">
    <property type="term" value="P:carbohydrate metabolic process"/>
    <property type="evidence" value="ECO:0007669"/>
    <property type="project" value="InterPro"/>
</dbReference>
<dbReference type="RefSeq" id="WP_023395947.1">
    <property type="nucleotide sequence ID" value="NZ_ASGZ01000068.1"/>
</dbReference>
<proteinExistence type="inferred from homology"/>
<dbReference type="PATRIC" id="fig|1324957.4.peg.3433"/>
<dbReference type="Proteomes" id="UP000017840">
    <property type="component" value="Unassembled WGS sequence"/>
</dbReference>
<comment type="caution">
    <text evidence="3">The sequence shown here is derived from an EMBL/GenBank/DDBJ whole genome shotgun (WGS) entry which is preliminary data.</text>
</comment>
<sequence length="409" mass="45556">MSPPFRSPEWLRRDALGVLRFHRDRSLDTHFGGYVAQVSDRDGAVYDGRTKHLVPTARFVFGFAVGALLGGPVWCVPAAEHGLSYLRNVAYDADRGGYALEFAGREVTDATRSTYGHAFVLLAYATAAKAGIGRAERLVTETADLLDERFFEPEHGAYASDRTADWEPVEPTYRGQNANMHACEALLAAYEAVGDDRCLDRAVSVAERVARDGADAADGLIWEHFTADWDVDWSYNRDRPRDLFRPWGYQPGHLLEWAKLLVALDAHDGADWYLDRAERFFDAAVTDGWDDDRGGFHYTVDRDGDPVVEGKYTWALEEGLGAAARLAAATGDDRYDEWFDRVHAYLHDHATNHAYGVRYERLTPEGAVAEGIDEVPKVKSGYHHVNACYEALRARDAVPADGEWPPDGA</sequence>
<dbReference type="STRING" id="1324957.K933_16902"/>
<evidence type="ECO:0000256" key="1">
    <source>
        <dbReference type="ARBA" id="ARBA00008558"/>
    </source>
</evidence>